<dbReference type="GO" id="GO:0003677">
    <property type="term" value="F:DNA binding"/>
    <property type="evidence" value="ECO:0007669"/>
    <property type="project" value="InterPro"/>
</dbReference>
<dbReference type="OrthoDB" id="336885at2759"/>
<dbReference type="EMBL" id="AMKT01000098">
    <property type="protein sequence ID" value="OXG11442.1"/>
    <property type="molecule type" value="Genomic_DNA"/>
</dbReference>
<comment type="subcellular location">
    <subcellularLocation>
        <location evidence="1 6">Nucleus</location>
    </subcellularLocation>
</comment>
<sequence length="720" mass="78200">MSASDSTARQELGDRFGRAVMDHPDVMAECLSLMRLYNLAASDLFFKYEAFVMSRPSGLRAKLSTITIDSVKELRTELQRSQQAKAVASMGATNTPGLNGSEKKAAVGVKKAKGLGDLEGLLGNLTTPKRPTKPRPSASSAISPSHFASPASTAKATPSHLATPQRQSPLPPTASSYRPNPSKLSSSSNVFLDTPMDKGGNGLLVPSSPLSPSGLSPSSSPQPSQSFTKQGNSNTVVETLNIHLPQLPPSHTRLASKPRVELSSTITAADYNYRYMFEKLSERSEALDDSIDEYADAIKDAYGISELGDPHFVSDESIYTVGRVLSNTTSSKSDKAALKNSFHLQSSRLIGAGKRIALELPEERLKVRGGAPGVKGFSLYSGCLVCVKGRNGGGSKFVVEEVLLLPPSLLPQTPASELMDFQYGDKLKGEPLSLMVAAGPYTLNENLFFEPFETLVDKVLEDRPDVLILLGPFIDSQHPIIKSCAVTETPQEIFRKQISSRLQKVVTQSPSTVIILIPSVRDVVSHHMAFPQSMLEKEYLALPKKVKALPNPCTFSVNEVTISLSSVDILFHLGQAHAPIRAQEADADPNMSGSPAPDPLANHIRQVLGQRSFYPIFPPQEDVAGEVNLDVTHYPLLKMDQAPDILILPSRLNKFAKIVDSTLVINPSHIARARATGHYAKIIVHPTAREALKESMEVDGEESLCEHQVYERARSEIWKI</sequence>
<evidence type="ECO:0000256" key="4">
    <source>
        <dbReference type="ARBA" id="ARBA00022705"/>
    </source>
</evidence>
<comment type="caution">
    <text evidence="10">The sequence shown here is derived from an EMBL/GenBank/DDBJ whole genome shotgun (WGS) entry which is preliminary data.</text>
</comment>
<comment type="similarity">
    <text evidence="2 6">Belongs to the DNA polymerase alpha subunit B family.</text>
</comment>
<evidence type="ECO:0000256" key="7">
    <source>
        <dbReference type="SAM" id="MobiDB-lite"/>
    </source>
</evidence>
<dbReference type="PIRSF" id="PIRSF018300">
    <property type="entry name" value="DNA_pol_alph_2"/>
    <property type="match status" value="1"/>
</dbReference>
<evidence type="ECO:0000259" key="8">
    <source>
        <dbReference type="Pfam" id="PF04042"/>
    </source>
</evidence>
<accession>A0A854Q377</accession>
<evidence type="ECO:0000313" key="11">
    <source>
        <dbReference type="Proteomes" id="UP000199727"/>
    </source>
</evidence>
<evidence type="ECO:0000259" key="9">
    <source>
        <dbReference type="Pfam" id="PF22062"/>
    </source>
</evidence>
<feature type="compositionally biased region" description="Polar residues" evidence="7">
    <location>
        <begin position="160"/>
        <end position="191"/>
    </location>
</feature>
<evidence type="ECO:0000256" key="2">
    <source>
        <dbReference type="ARBA" id="ARBA00007299"/>
    </source>
</evidence>
<dbReference type="InterPro" id="IPR007185">
    <property type="entry name" value="DNA_pol_a/d/e_bsu"/>
</dbReference>
<dbReference type="PANTHER" id="PTHR23061:SF12">
    <property type="entry name" value="DNA POLYMERASE ALPHA SUBUNIT B"/>
    <property type="match status" value="1"/>
</dbReference>
<dbReference type="Proteomes" id="UP000199727">
    <property type="component" value="Unassembled WGS sequence"/>
</dbReference>
<comment type="function">
    <text evidence="6">Accessory subunit of the DNA polymerase alpha complex (also known as the alpha DNA polymerase-primase complex) which plays an essential role in the initiation of DNA synthesis.</text>
</comment>
<dbReference type="GO" id="GO:0005658">
    <property type="term" value="C:alpha DNA polymerase:primase complex"/>
    <property type="evidence" value="ECO:0007669"/>
    <property type="project" value="TreeGrafter"/>
</dbReference>
<reference evidence="10 11" key="1">
    <citation type="submission" date="2017-06" db="EMBL/GenBank/DDBJ databases">
        <title>Global population genomics of the pathogenic fungus Cryptococcus neoformans var. grubii.</title>
        <authorList>
            <person name="Cuomo C."/>
            <person name="Litvintseva A."/>
            <person name="Chen Y."/>
            <person name="Young S."/>
            <person name="Zeng Q."/>
            <person name="Chapman S."/>
            <person name="Gujja S."/>
            <person name="Saif S."/>
            <person name="Birren B."/>
        </authorList>
    </citation>
    <scope>NUCLEOTIDE SEQUENCE [LARGE SCALE GENOMIC DNA]</scope>
    <source>
        <strain evidence="10 11">Tu259-1</strain>
    </source>
</reference>
<dbReference type="InterPro" id="IPR054300">
    <property type="entry name" value="OB_DPOA2"/>
</dbReference>
<keyword evidence="5 6" id="KW-0539">Nucleus</keyword>
<feature type="compositionally biased region" description="Low complexity" evidence="7">
    <location>
        <begin position="206"/>
        <end position="226"/>
    </location>
</feature>
<evidence type="ECO:0000256" key="5">
    <source>
        <dbReference type="ARBA" id="ARBA00023242"/>
    </source>
</evidence>
<dbReference type="Gene3D" id="3.60.21.60">
    <property type="match status" value="2"/>
</dbReference>
<feature type="compositionally biased region" description="Low complexity" evidence="7">
    <location>
        <begin position="119"/>
        <end position="159"/>
    </location>
</feature>
<dbReference type="PANTHER" id="PTHR23061">
    <property type="entry name" value="DNA POLYMERASE 2 ALPHA 70 KDA SUBUNIT"/>
    <property type="match status" value="1"/>
</dbReference>
<dbReference type="InterPro" id="IPR016722">
    <property type="entry name" value="DNA_pol_alpha_bsu"/>
</dbReference>
<gene>
    <name evidence="10" type="ORF">C361_06547</name>
</gene>
<organism evidence="10 11">
    <name type="scientific">Cryptococcus neoformans Tu259-1</name>
    <dbReference type="NCBI Taxonomy" id="1230072"/>
    <lineage>
        <taxon>Eukaryota</taxon>
        <taxon>Fungi</taxon>
        <taxon>Dikarya</taxon>
        <taxon>Basidiomycota</taxon>
        <taxon>Agaricomycotina</taxon>
        <taxon>Tremellomycetes</taxon>
        <taxon>Tremellales</taxon>
        <taxon>Cryptococcaceae</taxon>
        <taxon>Cryptococcus</taxon>
        <taxon>Cryptococcus neoformans species complex</taxon>
    </lineage>
</organism>
<dbReference type="FunFam" id="3.60.21.60:FF:000005">
    <property type="entry name" value="DNA polymerase alpha subunit B"/>
    <property type="match status" value="1"/>
</dbReference>
<name>A0A854Q377_CRYNE</name>
<feature type="region of interest" description="Disordered" evidence="7">
    <location>
        <begin position="119"/>
        <end position="232"/>
    </location>
</feature>
<dbReference type="Pfam" id="PF22062">
    <property type="entry name" value="OB_DPOA2"/>
    <property type="match status" value="1"/>
</dbReference>
<proteinExistence type="inferred from homology"/>
<protein>
    <recommendedName>
        <fullName evidence="3 6">DNA polymerase alpha subunit B</fullName>
    </recommendedName>
</protein>
<feature type="domain" description="DNA polymerase alpha/delta/epsilon subunit B" evidence="8">
    <location>
        <begin position="435"/>
        <end position="657"/>
    </location>
</feature>
<evidence type="ECO:0000256" key="1">
    <source>
        <dbReference type="ARBA" id="ARBA00004123"/>
    </source>
</evidence>
<feature type="domain" description="DNA polymerase alpha subunit B OB" evidence="9">
    <location>
        <begin position="284"/>
        <end position="403"/>
    </location>
</feature>
<dbReference type="Pfam" id="PF04042">
    <property type="entry name" value="DNA_pol_E_B"/>
    <property type="match status" value="1"/>
</dbReference>
<dbReference type="AlphaFoldDB" id="A0A854Q377"/>
<evidence type="ECO:0000313" key="10">
    <source>
        <dbReference type="EMBL" id="OXG11442.1"/>
    </source>
</evidence>
<evidence type="ECO:0000256" key="3">
    <source>
        <dbReference type="ARBA" id="ARBA00018596"/>
    </source>
</evidence>
<dbReference type="GO" id="GO:0006270">
    <property type="term" value="P:DNA replication initiation"/>
    <property type="evidence" value="ECO:0007669"/>
    <property type="project" value="TreeGrafter"/>
</dbReference>
<evidence type="ECO:0000256" key="6">
    <source>
        <dbReference type="PIRNR" id="PIRNR018300"/>
    </source>
</evidence>
<keyword evidence="4 6" id="KW-0235">DNA replication</keyword>